<dbReference type="GO" id="GO:0009231">
    <property type="term" value="P:riboflavin biosynthetic process"/>
    <property type="evidence" value="ECO:0007669"/>
    <property type="project" value="TreeGrafter"/>
</dbReference>
<dbReference type="PANTHER" id="PTHR35005">
    <property type="entry name" value="3-DEHYDRO-SCYLLO-INOSOSE HYDROLASE"/>
    <property type="match status" value="1"/>
</dbReference>
<gene>
    <name evidence="6" type="ORF">D3272_10510</name>
</gene>
<proteinExistence type="inferred from homology"/>
<evidence type="ECO:0000313" key="6">
    <source>
        <dbReference type="EMBL" id="RYB05360.1"/>
    </source>
</evidence>
<dbReference type="EMBL" id="QYBC01000007">
    <property type="protein sequence ID" value="RYB05360.1"/>
    <property type="molecule type" value="Genomic_DNA"/>
</dbReference>
<name>A0A4Q2RCW0_9HYPH</name>
<reference evidence="6 7" key="2">
    <citation type="submission" date="2019-02" db="EMBL/GenBank/DDBJ databases">
        <title>'Lichenibacterium ramalinii' gen. nov. sp. nov., 'Lichenibacterium minor' gen. nov. sp. nov.</title>
        <authorList>
            <person name="Pankratov T."/>
        </authorList>
    </citation>
    <scope>NUCLEOTIDE SEQUENCE [LARGE SCALE GENOMIC DNA]</scope>
    <source>
        <strain evidence="6 7">RmlP001</strain>
    </source>
</reference>
<comment type="similarity">
    <text evidence="5">Belongs to the creatininase superfamily.</text>
</comment>
<protein>
    <submittedName>
        <fullName evidence="6">Creatininase family protein</fullName>
    </submittedName>
</protein>
<dbReference type="InterPro" id="IPR024087">
    <property type="entry name" value="Creatininase-like_sf"/>
</dbReference>
<dbReference type="AlphaFoldDB" id="A0A4Q2RCW0"/>
<evidence type="ECO:0000256" key="1">
    <source>
        <dbReference type="ARBA" id="ARBA00001947"/>
    </source>
</evidence>
<evidence type="ECO:0000256" key="3">
    <source>
        <dbReference type="ARBA" id="ARBA00022801"/>
    </source>
</evidence>
<evidence type="ECO:0000256" key="2">
    <source>
        <dbReference type="ARBA" id="ARBA00022723"/>
    </source>
</evidence>
<reference evidence="6 7" key="1">
    <citation type="submission" date="2018-09" db="EMBL/GenBank/DDBJ databases">
        <authorList>
            <person name="Grouzdev D.S."/>
            <person name="Krutkina M.S."/>
        </authorList>
    </citation>
    <scope>NUCLEOTIDE SEQUENCE [LARGE SCALE GENOMIC DNA]</scope>
    <source>
        <strain evidence="6 7">RmlP001</strain>
    </source>
</reference>
<organism evidence="6 7">
    <name type="scientific">Lichenibacterium ramalinae</name>
    <dbReference type="NCBI Taxonomy" id="2316527"/>
    <lineage>
        <taxon>Bacteria</taxon>
        <taxon>Pseudomonadati</taxon>
        <taxon>Pseudomonadota</taxon>
        <taxon>Alphaproteobacteria</taxon>
        <taxon>Hyphomicrobiales</taxon>
        <taxon>Lichenihabitantaceae</taxon>
        <taxon>Lichenibacterium</taxon>
    </lineage>
</organism>
<dbReference type="InterPro" id="IPR003785">
    <property type="entry name" value="Creatininase/forma_Hydrolase"/>
</dbReference>
<dbReference type="Gene3D" id="3.40.50.10310">
    <property type="entry name" value="Creatininase"/>
    <property type="match status" value="1"/>
</dbReference>
<dbReference type="Pfam" id="PF02633">
    <property type="entry name" value="Creatininase"/>
    <property type="match status" value="1"/>
</dbReference>
<comment type="caution">
    <text evidence="6">The sequence shown here is derived from an EMBL/GenBank/DDBJ whole genome shotgun (WGS) entry which is preliminary data.</text>
</comment>
<evidence type="ECO:0000313" key="7">
    <source>
        <dbReference type="Proteomes" id="UP000289411"/>
    </source>
</evidence>
<dbReference type="SUPFAM" id="SSF102215">
    <property type="entry name" value="Creatininase"/>
    <property type="match status" value="1"/>
</dbReference>
<accession>A0A4Q2RCW0</accession>
<keyword evidence="7" id="KW-1185">Reference proteome</keyword>
<dbReference type="GO" id="GO:0016811">
    <property type="term" value="F:hydrolase activity, acting on carbon-nitrogen (but not peptide) bonds, in linear amides"/>
    <property type="evidence" value="ECO:0007669"/>
    <property type="project" value="TreeGrafter"/>
</dbReference>
<evidence type="ECO:0000256" key="4">
    <source>
        <dbReference type="ARBA" id="ARBA00022833"/>
    </source>
</evidence>
<evidence type="ECO:0000256" key="5">
    <source>
        <dbReference type="ARBA" id="ARBA00024029"/>
    </source>
</evidence>
<dbReference type="Proteomes" id="UP000289411">
    <property type="component" value="Unassembled WGS sequence"/>
</dbReference>
<comment type="cofactor">
    <cofactor evidence="1">
        <name>Zn(2+)</name>
        <dbReference type="ChEBI" id="CHEBI:29105"/>
    </cofactor>
</comment>
<dbReference type="OrthoDB" id="9801445at2"/>
<sequence>MSRPHSRWWWDLSTREFAELDMEGIVAVLPVGAVEQHGPHLPVRVDAAINAGIVARAVDLMPDDLPALILPALPIGKSNEHLAFPGTLSLPYDLLARLWFEVARSAWRAGVRRIVFWNSHGGQPQVMEIVCRELRVELGMLAVGASWFRAIDTADLYSETERRHGIHGGESETGVMLHLHPGLVRMDLAEDFQPRSMEIERRGGMLSPEHGVGYGWQAQDLHPAGVAGNAAAADADRGREELERAARALVRLVREVADTPMDVVTQQTAFRPVRNR</sequence>
<dbReference type="GO" id="GO:0046872">
    <property type="term" value="F:metal ion binding"/>
    <property type="evidence" value="ECO:0007669"/>
    <property type="project" value="UniProtKB-KW"/>
</dbReference>
<dbReference type="RefSeq" id="WP_129219110.1">
    <property type="nucleotide sequence ID" value="NZ_QYBC01000007.1"/>
</dbReference>
<keyword evidence="4" id="KW-0862">Zinc</keyword>
<keyword evidence="3" id="KW-0378">Hydrolase</keyword>
<dbReference type="PANTHER" id="PTHR35005:SF1">
    <property type="entry name" value="2-AMINO-5-FORMYLAMINO-6-RIBOSYLAMINOPYRIMIDIN-4(3H)-ONE 5'-MONOPHOSPHATE DEFORMYLASE"/>
    <property type="match status" value="1"/>
</dbReference>
<keyword evidence="2" id="KW-0479">Metal-binding</keyword>